<organism evidence="1 2">
    <name type="scientific">Kibdelosporangium lantanae</name>
    <dbReference type="NCBI Taxonomy" id="1497396"/>
    <lineage>
        <taxon>Bacteria</taxon>
        <taxon>Bacillati</taxon>
        <taxon>Actinomycetota</taxon>
        <taxon>Actinomycetes</taxon>
        <taxon>Pseudonocardiales</taxon>
        <taxon>Pseudonocardiaceae</taxon>
        <taxon>Kibdelosporangium</taxon>
    </lineage>
</organism>
<sequence>MATLDSRGRVADHLILTSLDWSPGTRLDIYAINKQSHLHLPAAVRHRCGLDTGNRVLLAALPAADRLVIHPPAALDITFGAVHAELLGGESR</sequence>
<accession>A0ABW3M1P2</accession>
<dbReference type="GO" id="GO:0003677">
    <property type="term" value="F:DNA binding"/>
    <property type="evidence" value="ECO:0007669"/>
    <property type="project" value="UniProtKB-KW"/>
</dbReference>
<proteinExistence type="predicted"/>
<dbReference type="Proteomes" id="UP001597045">
    <property type="component" value="Unassembled WGS sequence"/>
</dbReference>
<evidence type="ECO:0000313" key="1">
    <source>
        <dbReference type="EMBL" id="MFD1044463.1"/>
    </source>
</evidence>
<keyword evidence="2" id="KW-1185">Reference proteome</keyword>
<keyword evidence="1" id="KW-0238">DNA-binding</keyword>
<evidence type="ECO:0000313" key="2">
    <source>
        <dbReference type="Proteomes" id="UP001597045"/>
    </source>
</evidence>
<reference evidence="2" key="1">
    <citation type="journal article" date="2019" name="Int. J. Syst. Evol. Microbiol.">
        <title>The Global Catalogue of Microorganisms (GCM) 10K type strain sequencing project: providing services to taxonomists for standard genome sequencing and annotation.</title>
        <authorList>
            <consortium name="The Broad Institute Genomics Platform"/>
            <consortium name="The Broad Institute Genome Sequencing Center for Infectious Disease"/>
            <person name="Wu L."/>
            <person name="Ma J."/>
        </authorList>
    </citation>
    <scope>NUCLEOTIDE SEQUENCE [LARGE SCALE GENOMIC DNA]</scope>
    <source>
        <strain evidence="2">JCM 31486</strain>
    </source>
</reference>
<gene>
    <name evidence="1" type="ORF">ACFQ1S_02080</name>
</gene>
<comment type="caution">
    <text evidence="1">The sequence shown here is derived from an EMBL/GenBank/DDBJ whole genome shotgun (WGS) entry which is preliminary data.</text>
</comment>
<protein>
    <submittedName>
        <fullName evidence="1">AbrB/MazE/SpoVT family DNA-binding domain-containing protein</fullName>
    </submittedName>
</protein>
<dbReference type="EMBL" id="JBHTIS010000060">
    <property type="protein sequence ID" value="MFD1044463.1"/>
    <property type="molecule type" value="Genomic_DNA"/>
</dbReference>
<name>A0ABW3M1P2_9PSEU</name>